<dbReference type="RefSeq" id="WP_307149469.1">
    <property type="nucleotide sequence ID" value="NZ_JAUSTU010000004.1"/>
</dbReference>
<keyword evidence="1" id="KW-0805">Transcription regulation</keyword>
<evidence type="ECO:0000259" key="4">
    <source>
        <dbReference type="PROSITE" id="PS50932"/>
    </source>
</evidence>
<name>A0ABT9V1R3_9BACL</name>
<protein>
    <submittedName>
        <fullName evidence="6">LacI family transcriptional regulator</fullName>
    </submittedName>
</protein>
<dbReference type="CDD" id="cd01392">
    <property type="entry name" value="HTH_LacI"/>
    <property type="match status" value="1"/>
</dbReference>
<dbReference type="SUPFAM" id="SSF53822">
    <property type="entry name" value="Periplasmic binding protein-like I"/>
    <property type="match status" value="1"/>
</dbReference>
<dbReference type="PANTHER" id="PTHR30146">
    <property type="entry name" value="LACI-RELATED TRANSCRIPTIONAL REPRESSOR"/>
    <property type="match status" value="1"/>
</dbReference>
<dbReference type="InterPro" id="IPR000843">
    <property type="entry name" value="HTH_LacI"/>
</dbReference>
<dbReference type="InterPro" id="IPR010982">
    <property type="entry name" value="Lambda_DNA-bd_dom_sf"/>
</dbReference>
<dbReference type="Gene3D" id="1.10.260.40">
    <property type="entry name" value="lambda repressor-like DNA-binding domains"/>
    <property type="match status" value="1"/>
</dbReference>
<dbReference type="InterPro" id="IPR046335">
    <property type="entry name" value="LacI/GalR-like_sensor"/>
</dbReference>
<accession>A0ABT9V1R3</accession>
<organism evidence="6 7">
    <name type="scientific">Anoxybacillus andreesenii</name>
    <dbReference type="NCBI Taxonomy" id="1325932"/>
    <lineage>
        <taxon>Bacteria</taxon>
        <taxon>Bacillati</taxon>
        <taxon>Bacillota</taxon>
        <taxon>Bacilli</taxon>
        <taxon>Bacillales</taxon>
        <taxon>Anoxybacillaceae</taxon>
        <taxon>Anoxybacillus</taxon>
    </lineage>
</organism>
<feature type="domain" description="HTH lacI-type" evidence="4">
    <location>
        <begin position="6"/>
        <end position="60"/>
    </location>
</feature>
<proteinExistence type="predicted"/>
<evidence type="ECO:0000313" key="6">
    <source>
        <dbReference type="EMBL" id="MDQ0154886.1"/>
    </source>
</evidence>
<dbReference type="PROSITE" id="PS00356">
    <property type="entry name" value="HTH_LACI_1"/>
    <property type="match status" value="1"/>
</dbReference>
<dbReference type="InterPro" id="IPR001387">
    <property type="entry name" value="Cro/C1-type_HTH"/>
</dbReference>
<keyword evidence="7" id="KW-1185">Reference proteome</keyword>
<evidence type="ECO:0000313" key="7">
    <source>
        <dbReference type="Proteomes" id="UP001231362"/>
    </source>
</evidence>
<dbReference type="Pfam" id="PF13377">
    <property type="entry name" value="Peripla_BP_3"/>
    <property type="match status" value="1"/>
</dbReference>
<evidence type="ECO:0000256" key="1">
    <source>
        <dbReference type="ARBA" id="ARBA00023015"/>
    </source>
</evidence>
<dbReference type="SUPFAM" id="SSF47413">
    <property type="entry name" value="lambda repressor-like DNA-binding domains"/>
    <property type="match status" value="1"/>
</dbReference>
<dbReference type="PROSITE" id="PS50932">
    <property type="entry name" value="HTH_LACI_2"/>
    <property type="match status" value="1"/>
</dbReference>
<sequence length="333" mass="37443">MDRKKVTIRDIARESGVSVATVSRYINKVSYTSPETEKKIQQVLDRFNYTPNAMARSLATQKSNTIAFVTPDITNPFFPELVKSIENVAKTNGYRLLLMNTNEDELQNPDFWNQFKSNYIDGFILAASELSSDAQGFLQGLSIPFVCIDRAVHPEQQNSVSVNNFEGACLAVNHLIEIGCRKIAHISGPNSLFPALERMNGYLRSMEEHQLKPFILEGDFTLASGTVQTERLLEEYPDVDGVFYANDLMAIGSLKAFKKQNRSIPKDVAIIGFDGIQLAEIVHPEISTIKQPIDKIGEIATSHLIKAVENREETFDVNITLEIELVRRESTRR</sequence>
<dbReference type="PROSITE" id="PS50943">
    <property type="entry name" value="HTH_CROC1"/>
    <property type="match status" value="1"/>
</dbReference>
<dbReference type="EMBL" id="JAUSTU010000004">
    <property type="protein sequence ID" value="MDQ0154886.1"/>
    <property type="molecule type" value="Genomic_DNA"/>
</dbReference>
<dbReference type="Proteomes" id="UP001231362">
    <property type="component" value="Unassembled WGS sequence"/>
</dbReference>
<dbReference type="SMART" id="SM00354">
    <property type="entry name" value="HTH_LACI"/>
    <property type="match status" value="1"/>
</dbReference>
<keyword evidence="2" id="KW-0238">DNA-binding</keyword>
<dbReference type="PANTHER" id="PTHR30146:SF109">
    <property type="entry name" value="HTH-TYPE TRANSCRIPTIONAL REGULATOR GALS"/>
    <property type="match status" value="1"/>
</dbReference>
<dbReference type="InterPro" id="IPR028082">
    <property type="entry name" value="Peripla_BP_I"/>
</dbReference>
<dbReference type="Pfam" id="PF00356">
    <property type="entry name" value="LacI"/>
    <property type="match status" value="1"/>
</dbReference>
<gene>
    <name evidence="6" type="ORF">J2S07_001190</name>
</gene>
<comment type="caution">
    <text evidence="6">The sequence shown here is derived from an EMBL/GenBank/DDBJ whole genome shotgun (WGS) entry which is preliminary data.</text>
</comment>
<evidence type="ECO:0000259" key="5">
    <source>
        <dbReference type="PROSITE" id="PS50943"/>
    </source>
</evidence>
<reference evidence="6 7" key="1">
    <citation type="submission" date="2023-07" db="EMBL/GenBank/DDBJ databases">
        <title>Genomic Encyclopedia of Type Strains, Phase IV (KMG-IV): sequencing the most valuable type-strain genomes for metagenomic binning, comparative biology and taxonomic classification.</title>
        <authorList>
            <person name="Goeker M."/>
        </authorList>
    </citation>
    <scope>NUCLEOTIDE SEQUENCE [LARGE SCALE GENOMIC DNA]</scope>
    <source>
        <strain evidence="6 7">DSM 23948</strain>
    </source>
</reference>
<evidence type="ECO:0000256" key="2">
    <source>
        <dbReference type="ARBA" id="ARBA00023125"/>
    </source>
</evidence>
<dbReference type="PRINTS" id="PR00036">
    <property type="entry name" value="HTHLACI"/>
</dbReference>
<feature type="domain" description="HTH cro/C1-type" evidence="5">
    <location>
        <begin position="3"/>
        <end position="54"/>
    </location>
</feature>
<evidence type="ECO:0000256" key="3">
    <source>
        <dbReference type="ARBA" id="ARBA00023163"/>
    </source>
</evidence>
<dbReference type="CDD" id="cd06267">
    <property type="entry name" value="PBP1_LacI_sugar_binding-like"/>
    <property type="match status" value="1"/>
</dbReference>
<keyword evidence="3" id="KW-0804">Transcription</keyword>
<dbReference type="Gene3D" id="3.40.50.2300">
    <property type="match status" value="2"/>
</dbReference>